<dbReference type="GO" id="GO:0005525">
    <property type="term" value="F:GTP binding"/>
    <property type="evidence" value="ECO:0007669"/>
    <property type="project" value="InterPro"/>
</dbReference>
<organism evidence="2">
    <name type="scientific">Ostreococcus tauri</name>
    <name type="common">Marine green alga</name>
    <dbReference type="NCBI Taxonomy" id="70448"/>
    <lineage>
        <taxon>Eukaryota</taxon>
        <taxon>Viridiplantae</taxon>
        <taxon>Chlorophyta</taxon>
        <taxon>Mamiellophyceae</taxon>
        <taxon>Mamiellales</taxon>
        <taxon>Bathycoccaceae</taxon>
        <taxon>Ostreococcus</taxon>
    </lineage>
</organism>
<feature type="compositionally biased region" description="Basic residues" evidence="1">
    <location>
        <begin position="591"/>
        <end position="603"/>
    </location>
</feature>
<feature type="compositionally biased region" description="Basic and acidic residues" evidence="1">
    <location>
        <begin position="309"/>
        <end position="320"/>
    </location>
</feature>
<protein>
    <submittedName>
        <fullName evidence="2">Uncharacterized protein</fullName>
    </submittedName>
</protein>
<dbReference type="Pfam" id="PF08477">
    <property type="entry name" value="Roc"/>
    <property type="match status" value="1"/>
</dbReference>
<dbReference type="PANTHER" id="PTHR14932:SF1">
    <property type="entry name" value="RAB-LIKE PROTEIN 6"/>
    <property type="match status" value="1"/>
</dbReference>
<dbReference type="Proteomes" id="UP000195557">
    <property type="component" value="Unassembled WGS sequence"/>
</dbReference>
<dbReference type="GO" id="GO:0005829">
    <property type="term" value="C:cytosol"/>
    <property type="evidence" value="ECO:0007669"/>
    <property type="project" value="TreeGrafter"/>
</dbReference>
<gene>
    <name evidence="2" type="ORF">BE221DRAFT_207664</name>
</gene>
<dbReference type="GO" id="GO:0005634">
    <property type="term" value="C:nucleus"/>
    <property type="evidence" value="ECO:0007669"/>
    <property type="project" value="TreeGrafter"/>
</dbReference>
<proteinExistence type="predicted"/>
<feature type="region of interest" description="Disordered" evidence="1">
    <location>
        <begin position="388"/>
        <end position="421"/>
    </location>
</feature>
<evidence type="ECO:0000313" key="2">
    <source>
        <dbReference type="EMBL" id="OUS43206.1"/>
    </source>
</evidence>
<reference evidence="2" key="1">
    <citation type="submission" date="2017-04" db="EMBL/GenBank/DDBJ databases">
        <title>Population genomics of picophytoplankton unveils novel chromosome hypervariability.</title>
        <authorList>
            <consortium name="DOE Joint Genome Institute"/>
            <person name="Blanc-Mathieu R."/>
            <person name="Krasovec M."/>
            <person name="Hebrard M."/>
            <person name="Yau S."/>
            <person name="Desgranges E."/>
            <person name="Martin J."/>
            <person name="Schackwitz W."/>
            <person name="Kuo A."/>
            <person name="Salin G."/>
            <person name="Donnadieu C."/>
            <person name="Desdevises Y."/>
            <person name="Sanchez-Ferandin S."/>
            <person name="Moreau H."/>
            <person name="Rivals E."/>
            <person name="Grigoriev I.V."/>
            <person name="Grimsley N."/>
            <person name="Eyre-Walker A."/>
            <person name="Piganeau G."/>
        </authorList>
    </citation>
    <scope>NUCLEOTIDE SEQUENCE [LARGE SCALE GENOMIC DNA]</scope>
    <source>
        <strain evidence="2">RCC 1115</strain>
    </source>
</reference>
<name>A0A1Y5I0Y3_OSTTA</name>
<feature type="compositionally biased region" description="Acidic residues" evidence="1">
    <location>
        <begin position="486"/>
        <end position="497"/>
    </location>
</feature>
<sequence length="625" mass="68089">MSDSWWRPIADSFAWSATTTTTASSAPASEAKDALNGLSEEEFRKRAISRMDASMRAKYGRGATYNFKLVLRGDTATGKSTLLRRLRGGTFVATYETTKEIKTAHVSWRAKSCPEDNVALEVWDVVDRAPKRSVSENLTLAKKANAANEGAHTFPLDATVVDVYRGAHACAVLVDPSKRWTFDYAMRTLDELPKHIPSALILNFRDYPDDKRVITAAEATAAVQDAFGSRPFTPVVIETSLLNCYGLVSVSTFLHVPFLCLKRMALEEALKANTTATVQAQEALEKFKEASYEAYTRKLGIHQPTPEEQEAKEKEEKDRASNGTATSEAPAESSLSWNKLSNMTIGEIPLSLAGAALSSTASAVSTIARKTPAELSAEMANNLKNFASLGGGGANGQTDAGDKNPASNDLPPQFSHLGPGGIERAAFGGRDIADEDKAAIDKMIQNKGGDDGQWLDDDSDDGEENNGQSDEEEDVGRNVNLKMDGWDDEEDDDDDAEKMDPDSPAHFIRQIPKEDPFFGVSDEKTKNGKPPLSPLPPTAMQDLDPERLAAAFDAASPPSQEDYETLEDPLGLTLARSASGVMASSESERKEKKKKEKKEKKKEKKSEKSSSKSKSSRRVDWDESD</sequence>
<feature type="region of interest" description="Disordered" evidence="1">
    <location>
        <begin position="445"/>
        <end position="625"/>
    </location>
</feature>
<dbReference type="EMBL" id="KZ155832">
    <property type="protein sequence ID" value="OUS43206.1"/>
    <property type="molecule type" value="Genomic_DNA"/>
</dbReference>
<dbReference type="InterPro" id="IPR027417">
    <property type="entry name" value="P-loop_NTPase"/>
</dbReference>
<dbReference type="eggNOG" id="KOG0084">
    <property type="taxonomic scope" value="Eukaryota"/>
</dbReference>
<evidence type="ECO:0000256" key="1">
    <source>
        <dbReference type="SAM" id="MobiDB-lite"/>
    </source>
</evidence>
<dbReference type="AlphaFoldDB" id="A0A1Y5I0Y3"/>
<dbReference type="SUPFAM" id="SSF52540">
    <property type="entry name" value="P-loop containing nucleoside triphosphate hydrolases"/>
    <property type="match status" value="1"/>
</dbReference>
<dbReference type="InterPro" id="IPR040385">
    <property type="entry name" value="RABL6"/>
</dbReference>
<feature type="compositionally biased region" description="Basic and acidic residues" evidence="1">
    <location>
        <begin position="511"/>
        <end position="526"/>
    </location>
</feature>
<accession>A0A1Y5I0Y3</accession>
<dbReference type="Gene3D" id="3.40.50.300">
    <property type="entry name" value="P-loop containing nucleotide triphosphate hydrolases"/>
    <property type="match status" value="1"/>
</dbReference>
<dbReference type="PANTHER" id="PTHR14932">
    <property type="entry name" value="RAS GTPASE-RELATED"/>
    <property type="match status" value="1"/>
</dbReference>
<feature type="region of interest" description="Disordered" evidence="1">
    <location>
        <begin position="298"/>
        <end position="335"/>
    </location>
</feature>
<feature type="compositionally biased region" description="Polar residues" evidence="1">
    <location>
        <begin position="321"/>
        <end position="335"/>
    </location>
</feature>
<feature type="compositionally biased region" description="Acidic residues" evidence="1">
    <location>
        <begin position="453"/>
        <end position="474"/>
    </location>
</feature>
<dbReference type="PROSITE" id="PS51419">
    <property type="entry name" value="RAB"/>
    <property type="match status" value="1"/>
</dbReference>